<comment type="caution">
    <text evidence="2">The sequence shown here is derived from an EMBL/GenBank/DDBJ whole genome shotgun (WGS) entry which is preliminary data.</text>
</comment>
<sequence>MVELVRNQSIDELFGITDAKGNKEQELTQPKPVVTTRYGVSSNSQKIICEVVHKQEDKRLHLSCPLRENGLYCFQNCMSACRDTSCSDEPLFNRIGCSIEVVDQNTNYYRYTYVIKHSDFEPQFGGLWTCQHAGIQQRGMKIVAPPRPPPVQPSTTTTPPPTTTRKAPPKPDGNRTDATVSDSNLLAVWKRK</sequence>
<feature type="compositionally biased region" description="Pro residues" evidence="1">
    <location>
        <begin position="145"/>
        <end position="162"/>
    </location>
</feature>
<protein>
    <submittedName>
        <fullName evidence="2">Uncharacterized protein</fullName>
    </submittedName>
</protein>
<gene>
    <name evidence="2" type="ORF">Ciccas_012390</name>
</gene>
<feature type="region of interest" description="Disordered" evidence="1">
    <location>
        <begin position="141"/>
        <end position="183"/>
    </location>
</feature>
<proteinExistence type="predicted"/>
<evidence type="ECO:0000313" key="2">
    <source>
        <dbReference type="EMBL" id="KAL3309068.1"/>
    </source>
</evidence>
<accession>A0ABD2PNJ4</accession>
<dbReference type="AlphaFoldDB" id="A0ABD2PNJ4"/>
<dbReference type="EMBL" id="JBJKFK010004345">
    <property type="protein sequence ID" value="KAL3309068.1"/>
    <property type="molecule type" value="Genomic_DNA"/>
</dbReference>
<reference evidence="2 3" key="1">
    <citation type="submission" date="2024-11" db="EMBL/GenBank/DDBJ databases">
        <title>Adaptive evolution of stress response genes in parasites aligns with host niche diversity.</title>
        <authorList>
            <person name="Hahn C."/>
            <person name="Resl P."/>
        </authorList>
    </citation>
    <scope>NUCLEOTIDE SEQUENCE [LARGE SCALE GENOMIC DNA]</scope>
    <source>
        <strain evidence="2">EGGRZ-B1_66</strain>
        <tissue evidence="2">Body</tissue>
    </source>
</reference>
<dbReference type="Proteomes" id="UP001626550">
    <property type="component" value="Unassembled WGS sequence"/>
</dbReference>
<organism evidence="2 3">
    <name type="scientific">Cichlidogyrus casuarinus</name>
    <dbReference type="NCBI Taxonomy" id="1844966"/>
    <lineage>
        <taxon>Eukaryota</taxon>
        <taxon>Metazoa</taxon>
        <taxon>Spiralia</taxon>
        <taxon>Lophotrochozoa</taxon>
        <taxon>Platyhelminthes</taxon>
        <taxon>Monogenea</taxon>
        <taxon>Monopisthocotylea</taxon>
        <taxon>Dactylogyridea</taxon>
        <taxon>Ancyrocephalidae</taxon>
        <taxon>Cichlidogyrus</taxon>
    </lineage>
</organism>
<evidence type="ECO:0000256" key="1">
    <source>
        <dbReference type="SAM" id="MobiDB-lite"/>
    </source>
</evidence>
<name>A0ABD2PNJ4_9PLAT</name>
<evidence type="ECO:0000313" key="3">
    <source>
        <dbReference type="Proteomes" id="UP001626550"/>
    </source>
</evidence>
<keyword evidence="3" id="KW-1185">Reference proteome</keyword>